<dbReference type="AlphaFoldDB" id="A0A6G5A2Q3"/>
<protein>
    <submittedName>
        <fullName evidence="2">Putative lipocalin</fullName>
    </submittedName>
</protein>
<feature type="chain" id="PRO_5026182988" evidence="1">
    <location>
        <begin position="26"/>
        <end position="143"/>
    </location>
</feature>
<reference evidence="2" key="1">
    <citation type="submission" date="2020-03" db="EMBL/GenBank/DDBJ databases">
        <title>A transcriptome and proteome of the tick Rhipicephalus microplus shaped by the genetic composition of its hosts and developmental stage.</title>
        <authorList>
            <person name="Garcia G.R."/>
            <person name="Ribeiro J.M.C."/>
            <person name="Maruyama S.R."/>
            <person name="Gardinasse L.G."/>
            <person name="Nelson K."/>
            <person name="Ferreira B.R."/>
            <person name="Andrade T.G."/>
            <person name="Santos I.K.F.M."/>
        </authorList>
    </citation>
    <scope>NUCLEOTIDE SEQUENCE</scope>
    <source>
        <strain evidence="2">NSGR</strain>
        <tissue evidence="2">Salivary glands</tissue>
    </source>
</reference>
<feature type="signal peptide" evidence="1">
    <location>
        <begin position="1"/>
        <end position="25"/>
    </location>
</feature>
<dbReference type="EMBL" id="GIKN01002786">
    <property type="protein sequence ID" value="NIE45059.1"/>
    <property type="molecule type" value="Transcribed_RNA"/>
</dbReference>
<evidence type="ECO:0000313" key="2">
    <source>
        <dbReference type="EMBL" id="NIE45059.1"/>
    </source>
</evidence>
<keyword evidence="1" id="KW-0732">Signal</keyword>
<proteinExistence type="predicted"/>
<sequence length="143" mass="16320">MTTSIRTFHALTFVVFMSVLHFGHSGSSNSKSRRKDEDIAQFYCTNATILTLYTTVSPTECKTDYVNKTGNQSTEFLRRFTSRHERATLNLTGIFTNGRKTLQYETYDAMDVLKETVRRQIKSTTSSKSYYIRTIVEAAVSSL</sequence>
<organism evidence="2">
    <name type="scientific">Rhipicephalus microplus</name>
    <name type="common">Cattle tick</name>
    <name type="synonym">Boophilus microplus</name>
    <dbReference type="NCBI Taxonomy" id="6941"/>
    <lineage>
        <taxon>Eukaryota</taxon>
        <taxon>Metazoa</taxon>
        <taxon>Ecdysozoa</taxon>
        <taxon>Arthropoda</taxon>
        <taxon>Chelicerata</taxon>
        <taxon>Arachnida</taxon>
        <taxon>Acari</taxon>
        <taxon>Parasitiformes</taxon>
        <taxon>Ixodida</taxon>
        <taxon>Ixodoidea</taxon>
        <taxon>Ixodidae</taxon>
        <taxon>Rhipicephalinae</taxon>
        <taxon>Rhipicephalus</taxon>
        <taxon>Boophilus</taxon>
    </lineage>
</organism>
<name>A0A6G5A2Q3_RHIMP</name>
<evidence type="ECO:0000256" key="1">
    <source>
        <dbReference type="SAM" id="SignalP"/>
    </source>
</evidence>
<accession>A0A6G5A2Q3</accession>